<sequence length="187" mass="21012">MTLMDPRNKTIACANGLNTEDGDEFVNSDDNFDERILEWDEDQVSQDFDTPLSDDGKITTTMLRSQSAEQPLYPRVCLSILRPRGPSFLASQSPRKRQKISLVGSRKIKMVATGSRRLCMAGLIPTKKAKLIQLREMHQRLSAILNTPVNERDPDEVADLKNLIKRALEDVITTADVLFTTAVMFTS</sequence>
<dbReference type="EMBL" id="KZ613791">
    <property type="protein sequence ID" value="PMD60171.1"/>
    <property type="molecule type" value="Genomic_DNA"/>
</dbReference>
<keyword evidence="2" id="KW-1185">Reference proteome</keyword>
<dbReference type="RefSeq" id="XP_024737075.1">
    <property type="nucleotide sequence ID" value="XM_024883077.1"/>
</dbReference>
<evidence type="ECO:0000313" key="1">
    <source>
        <dbReference type="EMBL" id="PMD60171.1"/>
    </source>
</evidence>
<name>A0A2J6TAY3_9HELO</name>
<dbReference type="Proteomes" id="UP000235371">
    <property type="component" value="Unassembled WGS sequence"/>
</dbReference>
<evidence type="ECO:0000313" key="2">
    <source>
        <dbReference type="Proteomes" id="UP000235371"/>
    </source>
</evidence>
<reference evidence="1 2" key="1">
    <citation type="submission" date="2016-04" db="EMBL/GenBank/DDBJ databases">
        <title>A degradative enzymes factory behind the ericoid mycorrhizal symbiosis.</title>
        <authorList>
            <consortium name="DOE Joint Genome Institute"/>
            <person name="Martino E."/>
            <person name="Morin E."/>
            <person name="Grelet G."/>
            <person name="Kuo A."/>
            <person name="Kohler A."/>
            <person name="Daghino S."/>
            <person name="Barry K."/>
            <person name="Choi C."/>
            <person name="Cichocki N."/>
            <person name="Clum A."/>
            <person name="Copeland A."/>
            <person name="Hainaut M."/>
            <person name="Haridas S."/>
            <person name="Labutti K."/>
            <person name="Lindquist E."/>
            <person name="Lipzen A."/>
            <person name="Khouja H.-R."/>
            <person name="Murat C."/>
            <person name="Ohm R."/>
            <person name="Olson A."/>
            <person name="Spatafora J."/>
            <person name="Veneault-Fourrey C."/>
            <person name="Henrissat B."/>
            <person name="Grigoriev I."/>
            <person name="Martin F."/>
            <person name="Perotto S."/>
        </authorList>
    </citation>
    <scope>NUCLEOTIDE SEQUENCE [LARGE SCALE GENOMIC DNA]</scope>
    <source>
        <strain evidence="1 2">E</strain>
    </source>
</reference>
<gene>
    <name evidence="1" type="ORF">K444DRAFT_629588</name>
</gene>
<dbReference type="AlphaFoldDB" id="A0A2J6TAY3"/>
<accession>A0A2J6TAY3</accession>
<organism evidence="1 2">
    <name type="scientific">Hyaloscypha bicolor E</name>
    <dbReference type="NCBI Taxonomy" id="1095630"/>
    <lineage>
        <taxon>Eukaryota</taxon>
        <taxon>Fungi</taxon>
        <taxon>Dikarya</taxon>
        <taxon>Ascomycota</taxon>
        <taxon>Pezizomycotina</taxon>
        <taxon>Leotiomycetes</taxon>
        <taxon>Helotiales</taxon>
        <taxon>Hyaloscyphaceae</taxon>
        <taxon>Hyaloscypha</taxon>
        <taxon>Hyaloscypha bicolor</taxon>
    </lineage>
</organism>
<protein>
    <submittedName>
        <fullName evidence="1">Uncharacterized protein</fullName>
    </submittedName>
</protein>
<dbReference type="InParanoid" id="A0A2J6TAY3"/>
<dbReference type="GeneID" id="36591154"/>
<proteinExistence type="predicted"/>